<dbReference type="EMBL" id="SDMK01000001">
    <property type="protein sequence ID" value="RXS97587.1"/>
    <property type="molecule type" value="Genomic_DNA"/>
</dbReference>
<feature type="chain" id="PRO_5020871313" evidence="1">
    <location>
        <begin position="22"/>
        <end position="331"/>
    </location>
</feature>
<keyword evidence="2" id="KW-0121">Carboxypeptidase</keyword>
<reference evidence="2 3" key="1">
    <citation type="journal article" date="2016" name="Int. J. Syst. Evol. Microbiol.">
        <title>Acidipila dinghuensis sp. nov., an acidobacterium isolated from forest soil.</title>
        <authorList>
            <person name="Jiang Y.W."/>
            <person name="Wang J."/>
            <person name="Chen M.H."/>
            <person name="Lv Y.Y."/>
            <person name="Qiu L.H."/>
        </authorList>
    </citation>
    <scope>NUCLEOTIDE SEQUENCE [LARGE SCALE GENOMIC DNA]</scope>
    <source>
        <strain evidence="2 3">DHOF10</strain>
    </source>
</reference>
<keyword evidence="2" id="KW-0378">Hydrolase</keyword>
<comment type="caution">
    <text evidence="2">The sequence shown here is derived from an EMBL/GenBank/DDBJ whole genome shotgun (WGS) entry which is preliminary data.</text>
</comment>
<keyword evidence="3" id="KW-1185">Reference proteome</keyword>
<evidence type="ECO:0000256" key="1">
    <source>
        <dbReference type="SAM" id="SignalP"/>
    </source>
</evidence>
<feature type="signal peptide" evidence="1">
    <location>
        <begin position="1"/>
        <end position="21"/>
    </location>
</feature>
<dbReference type="GO" id="GO:0004180">
    <property type="term" value="F:carboxypeptidase activity"/>
    <property type="evidence" value="ECO:0007669"/>
    <property type="project" value="UniProtKB-KW"/>
</dbReference>
<organism evidence="2 3">
    <name type="scientific">Silvibacterium dinghuense</name>
    <dbReference type="NCBI Taxonomy" id="1560006"/>
    <lineage>
        <taxon>Bacteria</taxon>
        <taxon>Pseudomonadati</taxon>
        <taxon>Acidobacteriota</taxon>
        <taxon>Terriglobia</taxon>
        <taxon>Terriglobales</taxon>
        <taxon>Acidobacteriaceae</taxon>
        <taxon>Silvibacterium</taxon>
    </lineage>
</organism>
<evidence type="ECO:0000313" key="3">
    <source>
        <dbReference type="Proteomes" id="UP000290253"/>
    </source>
</evidence>
<dbReference type="GO" id="GO:0030246">
    <property type="term" value="F:carbohydrate binding"/>
    <property type="evidence" value="ECO:0007669"/>
    <property type="project" value="InterPro"/>
</dbReference>
<protein>
    <submittedName>
        <fullName evidence="2">Carboxypeptidase regulatory-like domain-containing protein</fullName>
    </submittedName>
</protein>
<gene>
    <name evidence="2" type="ORF">ESZ00_06795</name>
</gene>
<keyword evidence="1" id="KW-0732">Signal</keyword>
<evidence type="ECO:0000313" key="2">
    <source>
        <dbReference type="EMBL" id="RXS97587.1"/>
    </source>
</evidence>
<dbReference type="Gene3D" id="2.60.40.1120">
    <property type="entry name" value="Carboxypeptidase-like, regulatory domain"/>
    <property type="match status" value="1"/>
</dbReference>
<dbReference type="Proteomes" id="UP000290253">
    <property type="component" value="Unassembled WGS sequence"/>
</dbReference>
<dbReference type="Pfam" id="PF13620">
    <property type="entry name" value="CarboxypepD_reg"/>
    <property type="match status" value="1"/>
</dbReference>
<dbReference type="OrthoDB" id="115803at2"/>
<proteinExistence type="predicted"/>
<dbReference type="AlphaFoldDB" id="A0A4Q1SJH4"/>
<accession>A0A4Q1SJH4</accession>
<sequence length="331" mass="34900">MLRCYICCLFILCSIPGAVTAQLASAPQPQSGTINGTVEDVNGGIIPGAVVTIDDPNVPGSHSVVANDDGAFTLADVPSTVTLHIRVHAEGFKDWVSLAITLSPGQMYEVADIKLSLAEVETSVTVIPSDVLAIQQVHAEEKQRLLGVIPNFYIAYGQNTQPLSAKLKFHLAFKTITDAGTIGGAAFLAGLYQAADTPNYQEGVKGYGQRFGAVYTNGATDILIGGAILPSLLHQDPRYFYQGTGSKKSRALHAISAPFVAKGDNGRWQFNYSSIGGDLSSGALQNLYYPSSNRGASLVFTGAAITTAARVANALAQEFLFNKVTSKSNAP</sequence>
<keyword evidence="2" id="KW-0645">Protease</keyword>
<name>A0A4Q1SJH4_9BACT</name>
<dbReference type="SUPFAM" id="SSF49452">
    <property type="entry name" value="Starch-binding domain-like"/>
    <property type="match status" value="1"/>
</dbReference>
<dbReference type="RefSeq" id="WP_129207366.1">
    <property type="nucleotide sequence ID" value="NZ_BMGU01000001.1"/>
</dbReference>
<dbReference type="InterPro" id="IPR013784">
    <property type="entry name" value="Carb-bd-like_fold"/>
</dbReference>